<evidence type="ECO:0000256" key="9">
    <source>
        <dbReference type="ARBA" id="ARBA00022989"/>
    </source>
</evidence>
<dbReference type="EMBL" id="CP011129">
    <property type="protein sequence ID" value="ALN78464.1"/>
    <property type="molecule type" value="Genomic_DNA"/>
</dbReference>
<proteinExistence type="inferred from homology"/>
<evidence type="ECO:0000256" key="2">
    <source>
        <dbReference type="ARBA" id="ARBA00007379"/>
    </source>
</evidence>
<keyword evidence="11 12" id="KW-0131">Cell cycle</keyword>
<dbReference type="Gene3D" id="3.30.70.3040">
    <property type="match status" value="1"/>
</dbReference>
<keyword evidence="5 12" id="KW-1003">Cell membrane</keyword>
<comment type="function">
    <text evidence="12">Part of the ABC transporter FtsEX involved in cellular division.</text>
</comment>
<reference evidence="16 17" key="1">
    <citation type="journal article" date="2015" name="BMC Genomics">
        <title>Comparative genomics and metabolic profiling of the genus Lysobacter.</title>
        <authorList>
            <person name="de Bruijn I."/>
            <person name="Cheng X."/>
            <person name="de Jager V."/>
            <person name="Exposito R.G."/>
            <person name="Watrous J."/>
            <person name="Patel N."/>
            <person name="Postma J."/>
            <person name="Dorrestein P.C."/>
            <person name="Kobayashi D."/>
            <person name="Raaijmakers J.M."/>
        </authorList>
    </citation>
    <scope>NUCLEOTIDE SEQUENCE [LARGE SCALE GENOMIC DNA]</scope>
    <source>
        <strain evidence="16 17">76</strain>
    </source>
</reference>
<comment type="similarity">
    <text evidence="2 12">Belongs to the ABC-4 integral membrane protein family. FtsX subfamily.</text>
</comment>
<evidence type="ECO:0000256" key="3">
    <source>
        <dbReference type="ARBA" id="ARBA00011160"/>
    </source>
</evidence>
<evidence type="ECO:0000259" key="14">
    <source>
        <dbReference type="Pfam" id="PF02687"/>
    </source>
</evidence>
<evidence type="ECO:0000256" key="5">
    <source>
        <dbReference type="ARBA" id="ARBA00022475"/>
    </source>
</evidence>
<dbReference type="InterPro" id="IPR004513">
    <property type="entry name" value="FtsX"/>
</dbReference>
<gene>
    <name evidence="16" type="ORF">LA76x_0302</name>
</gene>
<dbReference type="InterPro" id="IPR003838">
    <property type="entry name" value="ABC3_permease_C"/>
</dbReference>
<dbReference type="AlphaFoldDB" id="A0A0S2F4K0"/>
<keyword evidence="7 12" id="KW-0132">Cell division</keyword>
<evidence type="ECO:0000259" key="15">
    <source>
        <dbReference type="Pfam" id="PF18075"/>
    </source>
</evidence>
<dbReference type="GO" id="GO:0051301">
    <property type="term" value="P:cell division"/>
    <property type="evidence" value="ECO:0007669"/>
    <property type="project" value="UniProtKB-KW"/>
</dbReference>
<dbReference type="GO" id="GO:0005886">
    <property type="term" value="C:plasma membrane"/>
    <property type="evidence" value="ECO:0007669"/>
    <property type="project" value="UniProtKB-SubCell"/>
</dbReference>
<evidence type="ECO:0000256" key="10">
    <source>
        <dbReference type="ARBA" id="ARBA00023136"/>
    </source>
</evidence>
<dbReference type="InterPro" id="IPR047590">
    <property type="entry name" value="FtsX_proteobact-type"/>
</dbReference>
<dbReference type="PATRIC" id="fig|84531.8.peg.307"/>
<dbReference type="PANTHER" id="PTHR47755">
    <property type="entry name" value="CELL DIVISION PROTEIN FTSX"/>
    <property type="match status" value="1"/>
</dbReference>
<dbReference type="Pfam" id="PF18075">
    <property type="entry name" value="FtsX_ECD"/>
    <property type="match status" value="1"/>
</dbReference>
<feature type="transmembrane region" description="Helical" evidence="13">
    <location>
        <begin position="55"/>
        <end position="78"/>
    </location>
</feature>
<feature type="domain" description="ABC3 transporter permease C-terminal" evidence="14">
    <location>
        <begin position="204"/>
        <end position="313"/>
    </location>
</feature>
<evidence type="ECO:0000256" key="7">
    <source>
        <dbReference type="ARBA" id="ARBA00022618"/>
    </source>
</evidence>
<feature type="transmembrane region" description="Helical" evidence="13">
    <location>
        <begin position="300"/>
        <end position="323"/>
    </location>
</feature>
<evidence type="ECO:0000256" key="13">
    <source>
        <dbReference type="SAM" id="Phobius"/>
    </source>
</evidence>
<evidence type="ECO:0000256" key="8">
    <source>
        <dbReference type="ARBA" id="ARBA00022692"/>
    </source>
</evidence>
<dbReference type="Pfam" id="PF02687">
    <property type="entry name" value="FtsX"/>
    <property type="match status" value="1"/>
</dbReference>
<dbReference type="PANTHER" id="PTHR47755:SF1">
    <property type="entry name" value="CELL DIVISION PROTEIN FTSX"/>
    <property type="match status" value="1"/>
</dbReference>
<evidence type="ECO:0000256" key="4">
    <source>
        <dbReference type="ARBA" id="ARBA00021907"/>
    </source>
</evidence>
<dbReference type="KEGG" id="lab:LA76x_0302"/>
<keyword evidence="8 13" id="KW-0812">Transmembrane</keyword>
<comment type="subcellular location">
    <subcellularLocation>
        <location evidence="1">Cell inner membrane</location>
        <topology evidence="1">Multi-pass membrane protein</topology>
    </subcellularLocation>
</comment>
<dbReference type="NCBIfam" id="TIGR00439">
    <property type="entry name" value="FtsX_Gneg"/>
    <property type="match status" value="1"/>
</dbReference>
<evidence type="ECO:0000256" key="12">
    <source>
        <dbReference type="PIRNR" id="PIRNR003097"/>
    </source>
</evidence>
<evidence type="ECO:0000256" key="1">
    <source>
        <dbReference type="ARBA" id="ARBA00004429"/>
    </source>
</evidence>
<evidence type="ECO:0000313" key="17">
    <source>
        <dbReference type="Proteomes" id="UP000060787"/>
    </source>
</evidence>
<feature type="transmembrane region" description="Helical" evidence="13">
    <location>
        <begin position="201"/>
        <end position="221"/>
    </location>
</feature>
<dbReference type="PIRSF" id="PIRSF003097">
    <property type="entry name" value="FtsX"/>
    <property type="match status" value="1"/>
</dbReference>
<keyword evidence="17" id="KW-1185">Reference proteome</keyword>
<dbReference type="Proteomes" id="UP000060787">
    <property type="component" value="Chromosome"/>
</dbReference>
<dbReference type="RefSeq" id="WP_082647614.1">
    <property type="nucleotide sequence ID" value="NZ_CP011129.1"/>
</dbReference>
<keyword evidence="9 13" id="KW-1133">Transmembrane helix</keyword>
<protein>
    <recommendedName>
        <fullName evidence="4 12">Cell division protein FtsX</fullName>
    </recommendedName>
</protein>
<feature type="transmembrane region" description="Helical" evidence="13">
    <location>
        <begin position="249"/>
        <end position="271"/>
    </location>
</feature>
<keyword evidence="6 12" id="KW-0997">Cell inner membrane</keyword>
<evidence type="ECO:0000256" key="6">
    <source>
        <dbReference type="ARBA" id="ARBA00022519"/>
    </source>
</evidence>
<organism evidence="16 17">
    <name type="scientific">Lysobacter antibioticus</name>
    <dbReference type="NCBI Taxonomy" id="84531"/>
    <lineage>
        <taxon>Bacteria</taxon>
        <taxon>Pseudomonadati</taxon>
        <taxon>Pseudomonadota</taxon>
        <taxon>Gammaproteobacteria</taxon>
        <taxon>Lysobacterales</taxon>
        <taxon>Lysobacteraceae</taxon>
        <taxon>Lysobacter</taxon>
    </lineage>
</organism>
<dbReference type="InterPro" id="IPR040690">
    <property type="entry name" value="FtsX_ECD"/>
</dbReference>
<feature type="domain" description="FtsX extracellular" evidence="15">
    <location>
        <begin position="93"/>
        <end position="165"/>
    </location>
</feature>
<accession>A0A0S2F4K0</accession>
<comment type="subunit">
    <text evidence="3">Forms a membrane-associated complex with FtsE.</text>
</comment>
<evidence type="ECO:0000313" key="16">
    <source>
        <dbReference type="EMBL" id="ALN78464.1"/>
    </source>
</evidence>
<dbReference type="eggNOG" id="COG2177">
    <property type="taxonomic scope" value="Bacteria"/>
</dbReference>
<keyword evidence="10 12" id="KW-0472">Membrane</keyword>
<dbReference type="STRING" id="84531.LA76x_0302"/>
<evidence type="ECO:0000256" key="11">
    <source>
        <dbReference type="ARBA" id="ARBA00023306"/>
    </source>
</evidence>
<name>A0A0S2F4K0_LYSAN</name>
<sequence>MSSFPTQEPSGIEAPVSRDDDLAVESAVQSRLGVWFDHHLYSLVASVGRLLSKPWAALLTIGVMAVALALPLGLWAALSNIERFAGEVQQSRQISLFLKPEIKLERARSLAEELRARPDIGAIELRTPEQGLADLREKSGLGDSLSAIEGNPLPSLLLVTPKGDELALAESLGSLAETDVVQHDAGWRQRLDGWLRFGIRLAWLLAAMLGLGALLVVGNTVRLDIQSRRDEIGVLQLLGATDGFIRRPFLYLGACYGLAAGAVALALLTAADRTLREPLTALATSYGSHFELQGFDLPQALAILAGAAALGWLGAGFVTGHYLRQNRSGQG</sequence>
<dbReference type="GO" id="GO:0032153">
    <property type="term" value="C:cell division site"/>
    <property type="evidence" value="ECO:0007669"/>
    <property type="project" value="TreeGrafter"/>
</dbReference>